<dbReference type="GeneID" id="29122622"/>
<accession>A0A127KMF5</accession>
<evidence type="ECO:0000313" key="1">
    <source>
        <dbReference type="EMBL" id="AMO43129.1"/>
    </source>
</evidence>
<dbReference type="OrthoDB" id="5026at10239"/>
<reference evidence="1 2" key="1">
    <citation type="submission" date="2016-01" db="EMBL/GenBank/DDBJ databases">
        <title>The genomic content and context of auxiliary metabolic genes in marine cyanophages.</title>
        <authorList>
            <person name="Marston M.F."/>
            <person name="Martiny J.B.H."/>
            <person name="Crummett L.T."/>
        </authorList>
    </citation>
    <scope>NUCLEOTIDE SEQUENCE [LARGE SCALE GENOMIC DNA]</scope>
    <source>
        <strain evidence="1">RW_108_0702</strain>
    </source>
</reference>
<dbReference type="KEGG" id="vg:29122622"/>
<gene>
    <name evidence="1" type="ORF">R1080702_120</name>
</gene>
<organism evidence="1 2">
    <name type="scientific">Cyanophage S-RIM32</name>
    <dbReference type="NCBI Taxonomy" id="1278479"/>
    <lineage>
        <taxon>Viruses</taxon>
        <taxon>Duplodnaviria</taxon>
        <taxon>Heunggongvirae</taxon>
        <taxon>Uroviricota</taxon>
        <taxon>Caudoviricetes</taxon>
        <taxon>Pantevenvirales</taxon>
        <taxon>Kyanoviridae</taxon>
        <taxon>Bristolvirus</taxon>
        <taxon>Bristolvirus rhodeisland</taxon>
    </lineage>
</organism>
<name>A0A127KMF5_9CAUD</name>
<dbReference type="RefSeq" id="YP_009301622.1">
    <property type="nucleotide sequence ID" value="NC_031235.1"/>
</dbReference>
<evidence type="ECO:0008006" key="3">
    <source>
        <dbReference type="Google" id="ProtNLM"/>
    </source>
</evidence>
<proteinExistence type="predicted"/>
<sequence>MAQYSKHYEDFLPQEKTNFEVVMIADNFGNLTAGTGATAVDAFGRLRVAETFTLGDYKHLYAIDPNFLDLKENGGDIQYNQNKACAVMTTTSNVASRAVHQTKFYHHYQPGKSQVIFSSVCFGYAQQNVTKRTGYYDDRDGIYFEQVGDNDADGTTNGTLNFVVRSYTGGSASEATVGTYKRRVPQSEWNIDPCDGTGPSKFDINTSKTQLVYTDFQWLGVGRVRCGFVHNGQIVLAHEYYCSNELAEVYISNPNLPVRCEMLNTGTTAGGSMDQICSTVMSEGGYVESGIDWAITSPGVRATKTPGGTRFPILAIRLKNLFNNYPNRISVRPNTLGIFAQGEDCYYELIKLSSATQLTTTLNSGVLTWVDADTNSGVQYCANAEAIVGAVDVFAAGIVTAGSSPNSLTPVASGGLTTAKKNIIVQNIDSTDSEVFVIAVKTISTAGNATADVAATVQWREIY</sequence>
<protein>
    <recommendedName>
        <fullName evidence="3">Virion structural protein</fullName>
    </recommendedName>
</protein>
<keyword evidence="2" id="KW-1185">Reference proteome</keyword>
<dbReference type="EMBL" id="KU594606">
    <property type="protein sequence ID" value="AMO43129.1"/>
    <property type="molecule type" value="Genomic_DNA"/>
</dbReference>
<evidence type="ECO:0000313" key="2">
    <source>
        <dbReference type="Proteomes" id="UP000203157"/>
    </source>
</evidence>
<dbReference type="Proteomes" id="UP000203157">
    <property type="component" value="Segment"/>
</dbReference>